<dbReference type="AlphaFoldDB" id="A0AAW6ZLI4"/>
<name>A0AAW6ZLI4_9ACTO</name>
<proteinExistence type="predicted"/>
<dbReference type="InterPro" id="IPR004322">
    <property type="entry name" value="Plasmid_replicase_bac"/>
</dbReference>
<sequence length="445" mass="48140">MTSVPSHALIAQPPTFAELAPAVATRMTVCHDKTARGIVRKISHGIEHFQFVDPVTAGTGRRPGGVMWVLTVDMDHDDSLLRIFAADVPQPSWIIEKGRNGHVQAGWIIEHVTVGPNARPAPVAFAEDVRAALTAAVGGDPAFTNRRQWNPTWTGWATEGRVIWGPTAPRSLGALRAEMIEHGTWPSPEVRTATGTRRDTNTARALVSAAEASMTVEQGERNQFVFDYARLRRTGTVAQAAAHANSLCAPPLPAAEVAGIIRSIERYEARQRTRNGLRGRGHGHLSDAYRRRQAERGRIGGSRGTAAQRAQRVTAAQRAAHVRAQKAAARAAEAHQQAADGATTAQIAERMGVTARTVRTWLNQPPAQRKSSERQGALARPSKHHPSPALAPVRPGVQRLPSVSGTRYPVGGRKRCPHDPDPDPPDHLRRGHPAARTAPGHPHRP</sequence>
<dbReference type="Pfam" id="PF13384">
    <property type="entry name" value="HTH_23"/>
    <property type="match status" value="1"/>
</dbReference>
<protein>
    <submittedName>
        <fullName evidence="3">Replication initiation protein</fullName>
    </submittedName>
</protein>
<feature type="compositionally biased region" description="Basic and acidic residues" evidence="1">
    <location>
        <begin position="417"/>
        <end position="428"/>
    </location>
</feature>
<dbReference type="Proteomes" id="UP001225576">
    <property type="component" value="Unassembled WGS sequence"/>
</dbReference>
<dbReference type="RefSeq" id="WP_285321693.1">
    <property type="nucleotide sequence ID" value="NZ_JASPDQ010000028.1"/>
</dbReference>
<dbReference type="Pfam" id="PF03090">
    <property type="entry name" value="Replicase"/>
    <property type="match status" value="1"/>
</dbReference>
<dbReference type="EMBL" id="JASPDQ010000028">
    <property type="protein sequence ID" value="MDK8602640.1"/>
    <property type="molecule type" value="Genomic_DNA"/>
</dbReference>
<evidence type="ECO:0000313" key="3">
    <source>
        <dbReference type="EMBL" id="MDK8602640.1"/>
    </source>
</evidence>
<organism evidence="3 4">
    <name type="scientific">Trueperella bernardiae</name>
    <dbReference type="NCBI Taxonomy" id="59561"/>
    <lineage>
        <taxon>Bacteria</taxon>
        <taxon>Bacillati</taxon>
        <taxon>Actinomycetota</taxon>
        <taxon>Actinomycetes</taxon>
        <taxon>Actinomycetales</taxon>
        <taxon>Actinomycetaceae</taxon>
        <taxon>Trueperella</taxon>
    </lineage>
</organism>
<comment type="caution">
    <text evidence="3">The sequence shown here is derived from an EMBL/GenBank/DDBJ whole genome shotgun (WGS) entry which is preliminary data.</text>
</comment>
<feature type="region of interest" description="Disordered" evidence="1">
    <location>
        <begin position="294"/>
        <end position="316"/>
    </location>
</feature>
<dbReference type="InterPro" id="IPR014820">
    <property type="entry name" value="PriCT_1"/>
</dbReference>
<evidence type="ECO:0000313" key="4">
    <source>
        <dbReference type="Proteomes" id="UP001225576"/>
    </source>
</evidence>
<feature type="domain" description="Primase C-terminal 1" evidence="2">
    <location>
        <begin position="210"/>
        <end position="270"/>
    </location>
</feature>
<evidence type="ECO:0000256" key="1">
    <source>
        <dbReference type="SAM" id="MobiDB-lite"/>
    </source>
</evidence>
<dbReference type="SMART" id="SM00942">
    <property type="entry name" value="PriCT_1"/>
    <property type="match status" value="1"/>
</dbReference>
<evidence type="ECO:0000259" key="2">
    <source>
        <dbReference type="SMART" id="SM00942"/>
    </source>
</evidence>
<dbReference type="Gene3D" id="1.10.340.50">
    <property type="match status" value="1"/>
</dbReference>
<feature type="compositionally biased region" description="Low complexity" evidence="1">
    <location>
        <begin position="304"/>
        <end position="316"/>
    </location>
</feature>
<reference evidence="3" key="1">
    <citation type="submission" date="2023-05" db="EMBL/GenBank/DDBJ databases">
        <title>Genomic Catalog of Human Bladder Bacteria.</title>
        <authorList>
            <person name="Du J."/>
        </authorList>
    </citation>
    <scope>NUCLEOTIDE SEQUENCE</scope>
    <source>
        <strain evidence="3">UMB1304A</strain>
    </source>
</reference>
<accession>A0AAW6ZLI4</accession>
<feature type="region of interest" description="Disordered" evidence="1">
    <location>
        <begin position="360"/>
        <end position="445"/>
    </location>
</feature>
<gene>
    <name evidence="3" type="ORF">QP858_09245</name>
</gene>